<dbReference type="KEGG" id="pagb:AWM79_15185"/>
<dbReference type="EMBL" id="CP014135">
    <property type="protein sequence ID" value="AMB86573.1"/>
    <property type="molecule type" value="Genomic_DNA"/>
</dbReference>
<evidence type="ECO:0000313" key="1">
    <source>
        <dbReference type="EMBL" id="AMB86573.1"/>
    </source>
</evidence>
<proteinExistence type="predicted"/>
<evidence type="ECO:0000313" key="2">
    <source>
        <dbReference type="Proteomes" id="UP000063229"/>
    </source>
</evidence>
<reference evidence="1 2" key="1">
    <citation type="submission" date="2016-01" db="EMBL/GenBank/DDBJ databases">
        <authorList>
            <person name="McClelland M."/>
            <person name="Jain A."/>
            <person name="Saraogi P."/>
            <person name="Mendelson R."/>
            <person name="Westerman R."/>
            <person name="SanMiguel P."/>
            <person name="Csonka L."/>
        </authorList>
    </citation>
    <scope>NUCLEOTIDE SEQUENCE [LARGE SCALE GENOMIC DNA]</scope>
    <source>
        <strain evidence="1 2">NCPPB 2472</strain>
    </source>
</reference>
<accession>A0A0X1T3E3</accession>
<dbReference type="AlphaFoldDB" id="A0A0X1T3E3"/>
<dbReference type="Proteomes" id="UP000063229">
    <property type="component" value="Chromosome"/>
</dbReference>
<keyword evidence="2" id="KW-1185">Reference proteome</keyword>
<organism evidence="1 2">
    <name type="scientific">Pseudomonas agarici</name>
    <dbReference type="NCBI Taxonomy" id="46677"/>
    <lineage>
        <taxon>Bacteria</taxon>
        <taxon>Pseudomonadati</taxon>
        <taxon>Pseudomonadota</taxon>
        <taxon>Gammaproteobacteria</taxon>
        <taxon>Pseudomonadales</taxon>
        <taxon>Pseudomonadaceae</taxon>
        <taxon>Pseudomonas</taxon>
    </lineage>
</organism>
<dbReference type="RefSeq" id="WP_060783169.1">
    <property type="nucleotide sequence ID" value="NZ_CP014135.1"/>
</dbReference>
<name>A0A0X1T3E3_PSEAA</name>
<gene>
    <name evidence="1" type="ORF">AWM79_15185</name>
</gene>
<sequence>MSNSDYQGGLGAGFARARSIQNEYESKIAEWRAYSNKLKTQVSALNERVVIMQADFDANNHLLRLLMDELRAVKPNSHLLLKQNRDAIRQEVFEECMIESGYEVSSPKGFSR</sequence>
<protein>
    <submittedName>
        <fullName evidence="1">Uncharacterized protein</fullName>
    </submittedName>
</protein>